<comment type="similarity">
    <text evidence="3 10">Belongs to the cytochrome P450 family.</text>
</comment>
<dbReference type="InterPro" id="IPR036396">
    <property type="entry name" value="Cyt_P450_sf"/>
</dbReference>
<evidence type="ECO:0000256" key="1">
    <source>
        <dbReference type="ARBA" id="ARBA00001971"/>
    </source>
</evidence>
<dbReference type="AlphaFoldDB" id="A0A9P6CAU2"/>
<keyword evidence="5 9" id="KW-0479">Metal-binding</keyword>
<dbReference type="Gene3D" id="1.10.630.10">
    <property type="entry name" value="Cytochrome P450"/>
    <property type="match status" value="1"/>
</dbReference>
<evidence type="ECO:0000313" key="11">
    <source>
        <dbReference type="EMBL" id="KAF9454479.1"/>
    </source>
</evidence>
<keyword evidence="8 10" id="KW-0503">Monooxygenase</keyword>
<evidence type="ECO:0000256" key="10">
    <source>
        <dbReference type="RuleBase" id="RU000461"/>
    </source>
</evidence>
<accession>A0A9P6CAU2</accession>
<dbReference type="GO" id="GO:0004497">
    <property type="term" value="F:monooxygenase activity"/>
    <property type="evidence" value="ECO:0007669"/>
    <property type="project" value="UniProtKB-KW"/>
</dbReference>
<sequence length="487" mass="55171">MPPGPAPGILGDNRWNVPFYQPWKRYNEWHRIFGDVISFWLGGTPIIVLGSLQAATDVLDKRGNIYSSRPRNIMGGELLSGGMRGVGMPYGPRWRNWRALMHAGLSIEASQDYKPLQSLESKVLLGDLLDAKCSEQYALHVRRYAISIVSSVAYGRRVKNMSDQMVKENQEIDLYLSKAMDLSHSWVDTWPFLLHLPKCLQWFRREPERMRERDTKVYLGLLNEVRERIANGTGIPSIASRALEKSTNWGLNDVEIAYALSAPWQAGVTTSVSIYHIFIMAMLCNPAVMRKAQEELDHVVGTDRLPEFDDMYLLPYTQAIVKETLRWRPILPLGVAHSNTCDDVYDGMFIPKGSRIHANVYAMAQDPKMFPDADSFQPERFLDGKLPTFTAGFGFGRRMCPGMSIAMNSFSVIFARTLWAFDILPPLNEFGKPILPDIETMDGHLSVQPRKFAYQLVPRRTNISSVISAEADHHDLLNVGYGDTVIR</sequence>
<keyword evidence="4 9" id="KW-0349">Heme</keyword>
<evidence type="ECO:0000256" key="9">
    <source>
        <dbReference type="PIRSR" id="PIRSR602401-1"/>
    </source>
</evidence>
<dbReference type="EMBL" id="MU151054">
    <property type="protein sequence ID" value="KAF9454479.1"/>
    <property type="molecule type" value="Genomic_DNA"/>
</dbReference>
<comment type="pathway">
    <text evidence="2">Secondary metabolite biosynthesis.</text>
</comment>
<dbReference type="PROSITE" id="PS00086">
    <property type="entry name" value="CYTOCHROME_P450"/>
    <property type="match status" value="1"/>
</dbReference>
<dbReference type="SUPFAM" id="SSF48264">
    <property type="entry name" value="Cytochrome P450"/>
    <property type="match status" value="1"/>
</dbReference>
<name>A0A9P6CAU2_9AGAR</name>
<dbReference type="GO" id="GO:0020037">
    <property type="term" value="F:heme binding"/>
    <property type="evidence" value="ECO:0007669"/>
    <property type="project" value="InterPro"/>
</dbReference>
<dbReference type="GO" id="GO:0016705">
    <property type="term" value="F:oxidoreductase activity, acting on paired donors, with incorporation or reduction of molecular oxygen"/>
    <property type="evidence" value="ECO:0007669"/>
    <property type="project" value="InterPro"/>
</dbReference>
<evidence type="ECO:0000256" key="5">
    <source>
        <dbReference type="ARBA" id="ARBA00022723"/>
    </source>
</evidence>
<dbReference type="InterPro" id="IPR017972">
    <property type="entry name" value="Cyt_P450_CS"/>
</dbReference>
<dbReference type="OrthoDB" id="1055148at2759"/>
<dbReference type="PRINTS" id="PR00463">
    <property type="entry name" value="EP450I"/>
</dbReference>
<dbReference type="PANTHER" id="PTHR46300">
    <property type="entry name" value="P450, PUTATIVE (EUROFUNG)-RELATED-RELATED"/>
    <property type="match status" value="1"/>
</dbReference>
<dbReference type="Pfam" id="PF00067">
    <property type="entry name" value="p450"/>
    <property type="match status" value="1"/>
</dbReference>
<comment type="cofactor">
    <cofactor evidence="1 9">
        <name>heme</name>
        <dbReference type="ChEBI" id="CHEBI:30413"/>
    </cofactor>
</comment>
<dbReference type="PRINTS" id="PR00385">
    <property type="entry name" value="P450"/>
</dbReference>
<evidence type="ECO:0000313" key="12">
    <source>
        <dbReference type="Proteomes" id="UP000807342"/>
    </source>
</evidence>
<dbReference type="InterPro" id="IPR050364">
    <property type="entry name" value="Cytochrome_P450_fung"/>
</dbReference>
<feature type="binding site" description="axial binding residue" evidence="9">
    <location>
        <position position="400"/>
    </location>
    <ligand>
        <name>heme</name>
        <dbReference type="ChEBI" id="CHEBI:30413"/>
    </ligand>
    <ligandPart>
        <name>Fe</name>
        <dbReference type="ChEBI" id="CHEBI:18248"/>
    </ligandPart>
</feature>
<dbReference type="InterPro" id="IPR001128">
    <property type="entry name" value="Cyt_P450"/>
</dbReference>
<keyword evidence="7 9" id="KW-0408">Iron</keyword>
<keyword evidence="6 10" id="KW-0560">Oxidoreductase</keyword>
<organism evidence="11 12">
    <name type="scientific">Macrolepiota fuliginosa MF-IS2</name>
    <dbReference type="NCBI Taxonomy" id="1400762"/>
    <lineage>
        <taxon>Eukaryota</taxon>
        <taxon>Fungi</taxon>
        <taxon>Dikarya</taxon>
        <taxon>Basidiomycota</taxon>
        <taxon>Agaricomycotina</taxon>
        <taxon>Agaricomycetes</taxon>
        <taxon>Agaricomycetidae</taxon>
        <taxon>Agaricales</taxon>
        <taxon>Agaricineae</taxon>
        <taxon>Agaricaceae</taxon>
        <taxon>Macrolepiota</taxon>
    </lineage>
</organism>
<dbReference type="Proteomes" id="UP000807342">
    <property type="component" value="Unassembled WGS sequence"/>
</dbReference>
<keyword evidence="12" id="KW-1185">Reference proteome</keyword>
<evidence type="ECO:0000256" key="8">
    <source>
        <dbReference type="ARBA" id="ARBA00023033"/>
    </source>
</evidence>
<evidence type="ECO:0000256" key="2">
    <source>
        <dbReference type="ARBA" id="ARBA00005179"/>
    </source>
</evidence>
<evidence type="ECO:0000256" key="4">
    <source>
        <dbReference type="ARBA" id="ARBA00022617"/>
    </source>
</evidence>
<reference evidence="11" key="1">
    <citation type="submission" date="2020-11" db="EMBL/GenBank/DDBJ databases">
        <authorList>
            <consortium name="DOE Joint Genome Institute"/>
            <person name="Ahrendt S."/>
            <person name="Riley R."/>
            <person name="Andreopoulos W."/>
            <person name="Labutti K."/>
            <person name="Pangilinan J."/>
            <person name="Ruiz-Duenas F.J."/>
            <person name="Barrasa J.M."/>
            <person name="Sanchez-Garcia M."/>
            <person name="Camarero S."/>
            <person name="Miyauchi S."/>
            <person name="Serrano A."/>
            <person name="Linde D."/>
            <person name="Babiker R."/>
            <person name="Drula E."/>
            <person name="Ayuso-Fernandez I."/>
            <person name="Pacheco R."/>
            <person name="Padilla G."/>
            <person name="Ferreira P."/>
            <person name="Barriuso J."/>
            <person name="Kellner H."/>
            <person name="Castanera R."/>
            <person name="Alfaro M."/>
            <person name="Ramirez L."/>
            <person name="Pisabarro A.G."/>
            <person name="Kuo A."/>
            <person name="Tritt A."/>
            <person name="Lipzen A."/>
            <person name="He G."/>
            <person name="Yan M."/>
            <person name="Ng V."/>
            <person name="Cullen D."/>
            <person name="Martin F."/>
            <person name="Rosso M.-N."/>
            <person name="Henrissat B."/>
            <person name="Hibbett D."/>
            <person name="Martinez A.T."/>
            <person name="Grigoriev I.V."/>
        </authorList>
    </citation>
    <scope>NUCLEOTIDE SEQUENCE</scope>
    <source>
        <strain evidence="11">MF-IS2</strain>
    </source>
</reference>
<dbReference type="PANTHER" id="PTHR46300:SF4">
    <property type="entry name" value="CYTOCHROME P450 98A3"/>
    <property type="match status" value="1"/>
</dbReference>
<protein>
    <submittedName>
        <fullName evidence="11">Cytochrome P450</fullName>
    </submittedName>
</protein>
<gene>
    <name evidence="11" type="ORF">P691DRAFT_770659</name>
</gene>
<evidence type="ECO:0000256" key="3">
    <source>
        <dbReference type="ARBA" id="ARBA00010617"/>
    </source>
</evidence>
<evidence type="ECO:0000256" key="7">
    <source>
        <dbReference type="ARBA" id="ARBA00023004"/>
    </source>
</evidence>
<dbReference type="GO" id="GO:0005506">
    <property type="term" value="F:iron ion binding"/>
    <property type="evidence" value="ECO:0007669"/>
    <property type="project" value="InterPro"/>
</dbReference>
<comment type="caution">
    <text evidence="11">The sequence shown here is derived from an EMBL/GenBank/DDBJ whole genome shotgun (WGS) entry which is preliminary data.</text>
</comment>
<proteinExistence type="inferred from homology"/>
<evidence type="ECO:0000256" key="6">
    <source>
        <dbReference type="ARBA" id="ARBA00023002"/>
    </source>
</evidence>
<dbReference type="CDD" id="cd11065">
    <property type="entry name" value="CYP64-like"/>
    <property type="match status" value="1"/>
</dbReference>
<dbReference type="InterPro" id="IPR002401">
    <property type="entry name" value="Cyt_P450_E_grp-I"/>
</dbReference>